<name>A0AAE3KRM9_9CYAN</name>
<dbReference type="EMBL" id="JAMZMM010000412">
    <property type="protein sequence ID" value="MCP2731848.1"/>
    <property type="molecule type" value="Genomic_DNA"/>
</dbReference>
<evidence type="ECO:0000256" key="1">
    <source>
        <dbReference type="SAM" id="Phobius"/>
    </source>
</evidence>
<sequence length="470" mass="53127">MKNFTLSLVAFHLRQTLTDALDEADADANLLWETLAKLGEKQIPFPELAKIRTQLICYQNNQYTPQAEAGGQIFWLTHSGKDLDLGSIPTPEGFKITANLQPFRLHDTYAADLTLAPDNPNIDITIPQIQHFKPNYLLPSHIQASIGTTLWLYGEIDSTIDSQDWAEKCAIALVAGSNLNPILVNQESLFDSILFTFKTNNPICQILILLNNSQADTITPLGETYDSILNLLCCHHKISKIYQDSRQSYTQTRQLYSQLEKKIQGYPNLIADTTEKLANLKKLLSQIPEDGINYTRYLRDITAHYTAIDTNTRNYRICLANIKAKGNIPKFWETLNDITFHQWQNQIKIDIDYLTPGENLFARTIETIRGTVEIEQVECDRATEANTQDRQEKLEILIAFIGTALAVSGVSSQVATNPSQIIYTQLCQKESPKNVKLLPYLGLSIIDLLIHIFLGIMIAIPVGIWLKHRK</sequence>
<keyword evidence="1" id="KW-0812">Transmembrane</keyword>
<keyword evidence="1" id="KW-0472">Membrane</keyword>
<dbReference type="Proteomes" id="UP001204953">
    <property type="component" value="Unassembled WGS sequence"/>
</dbReference>
<gene>
    <name evidence="2" type="ORF">NJ959_25790</name>
</gene>
<dbReference type="AlphaFoldDB" id="A0AAE3KRM9"/>
<protein>
    <submittedName>
        <fullName evidence="2">Uncharacterized protein</fullName>
    </submittedName>
</protein>
<reference evidence="2" key="1">
    <citation type="submission" date="2022-06" db="EMBL/GenBank/DDBJ databases">
        <title>New cyanobacteria of genus Symplocastrum in benthos of Lake Baikal.</title>
        <authorList>
            <person name="Sorokovikova E."/>
            <person name="Tikhonova I."/>
            <person name="Krasnopeev A."/>
            <person name="Evseev P."/>
            <person name="Gladkikh A."/>
            <person name="Belykh O."/>
        </authorList>
    </citation>
    <scope>NUCLEOTIDE SEQUENCE</scope>
    <source>
        <strain evidence="2">BBK-W-15</strain>
    </source>
</reference>
<accession>A0AAE3KRM9</accession>
<comment type="caution">
    <text evidence="2">The sequence shown here is derived from an EMBL/GenBank/DDBJ whole genome shotgun (WGS) entry which is preliminary data.</text>
</comment>
<dbReference type="RefSeq" id="WP_254014580.1">
    <property type="nucleotide sequence ID" value="NZ_JAMZMM010000412.1"/>
</dbReference>
<proteinExistence type="predicted"/>
<evidence type="ECO:0000313" key="2">
    <source>
        <dbReference type="EMBL" id="MCP2731848.1"/>
    </source>
</evidence>
<keyword evidence="3" id="KW-1185">Reference proteome</keyword>
<keyword evidence="1" id="KW-1133">Transmembrane helix</keyword>
<organism evidence="2 3">
    <name type="scientific">Limnofasciculus baicalensis BBK-W-15</name>
    <dbReference type="NCBI Taxonomy" id="2699891"/>
    <lineage>
        <taxon>Bacteria</taxon>
        <taxon>Bacillati</taxon>
        <taxon>Cyanobacteriota</taxon>
        <taxon>Cyanophyceae</taxon>
        <taxon>Coleofasciculales</taxon>
        <taxon>Coleofasciculaceae</taxon>
        <taxon>Limnofasciculus</taxon>
        <taxon>Limnofasciculus baicalensis</taxon>
    </lineage>
</organism>
<feature type="transmembrane region" description="Helical" evidence="1">
    <location>
        <begin position="437"/>
        <end position="466"/>
    </location>
</feature>
<evidence type="ECO:0000313" key="3">
    <source>
        <dbReference type="Proteomes" id="UP001204953"/>
    </source>
</evidence>